<dbReference type="Gene3D" id="1.10.12.10">
    <property type="entry name" value="Lyase 2-enoyl-coa Hydratase, Chain A, domain 2"/>
    <property type="match status" value="1"/>
</dbReference>
<dbReference type="EMBL" id="FOES01000032">
    <property type="protein sequence ID" value="SEQ88743.1"/>
    <property type="molecule type" value="Genomic_DNA"/>
</dbReference>
<evidence type="ECO:0000256" key="1">
    <source>
        <dbReference type="ARBA" id="ARBA00005254"/>
    </source>
</evidence>
<name>A0A1H9JPR2_9BACI</name>
<dbReference type="Pfam" id="PF00378">
    <property type="entry name" value="ECH_1"/>
    <property type="match status" value="1"/>
</dbReference>
<gene>
    <name evidence="3" type="ORF">SAMN05216362_13221</name>
</gene>
<protein>
    <submittedName>
        <fullName evidence="3">2-(1,2-epoxy-1,2-dihydrophenyl)acetyl-CoA isomerase</fullName>
    </submittedName>
</protein>
<evidence type="ECO:0000313" key="3">
    <source>
        <dbReference type="EMBL" id="SEQ88743.1"/>
    </source>
</evidence>
<reference evidence="3 4" key="1">
    <citation type="submission" date="2016-10" db="EMBL/GenBank/DDBJ databases">
        <authorList>
            <person name="de Groot N.N."/>
        </authorList>
    </citation>
    <scope>NUCLEOTIDE SEQUENCE [LARGE SCALE GENOMIC DNA]</scope>
    <source>
        <strain evidence="3 4">DSM 21633</strain>
    </source>
</reference>
<keyword evidence="3" id="KW-0413">Isomerase</keyword>
<dbReference type="STRING" id="571933.SAMN05216362_13221"/>
<dbReference type="Proteomes" id="UP000199427">
    <property type="component" value="Unassembled WGS sequence"/>
</dbReference>
<dbReference type="RefSeq" id="WP_091774674.1">
    <property type="nucleotide sequence ID" value="NZ_FOES01000032.1"/>
</dbReference>
<sequence>MDFETIKYIENEGIATITLNRPSAYNAFTETMNKEITNAIKIANRNDDVRCIVFTGEGKAFCSGQDLQDVDEDTNHADFLRSRYHPMLKAIKHTSKPVVAAINGTAAGAGVSLALAADFRLVQPDIKFVSAFVGIGLVPDAGWLYMLPRLIGYAKAMEITVLGKPFSGREAYEWGLATEVIDPDEWDEKVKAFAQNLANMPTKSIALVKRYMMDSMNESFEEFLEKEAYAQRIAGLSRDHQEGVHAFKEKRKPTFIGK</sequence>
<dbReference type="OrthoDB" id="9775794at2"/>
<dbReference type="GO" id="GO:0016853">
    <property type="term" value="F:isomerase activity"/>
    <property type="evidence" value="ECO:0007669"/>
    <property type="project" value="UniProtKB-KW"/>
</dbReference>
<proteinExistence type="inferred from homology"/>
<dbReference type="CDD" id="cd06558">
    <property type="entry name" value="crotonase-like"/>
    <property type="match status" value="1"/>
</dbReference>
<evidence type="ECO:0000313" key="4">
    <source>
        <dbReference type="Proteomes" id="UP000199427"/>
    </source>
</evidence>
<dbReference type="PROSITE" id="PS00166">
    <property type="entry name" value="ENOYL_COA_HYDRATASE"/>
    <property type="match status" value="1"/>
</dbReference>
<dbReference type="InterPro" id="IPR018376">
    <property type="entry name" value="Enoyl-CoA_hyd/isom_CS"/>
</dbReference>
<organism evidence="3 4">
    <name type="scientific">Piscibacillus halophilus</name>
    <dbReference type="NCBI Taxonomy" id="571933"/>
    <lineage>
        <taxon>Bacteria</taxon>
        <taxon>Bacillati</taxon>
        <taxon>Bacillota</taxon>
        <taxon>Bacilli</taxon>
        <taxon>Bacillales</taxon>
        <taxon>Bacillaceae</taxon>
        <taxon>Piscibacillus</taxon>
    </lineage>
</organism>
<keyword evidence="4" id="KW-1185">Reference proteome</keyword>
<dbReference type="AlphaFoldDB" id="A0A1H9JPR2"/>
<comment type="similarity">
    <text evidence="1 2">Belongs to the enoyl-CoA hydratase/isomerase family.</text>
</comment>
<dbReference type="PANTHER" id="PTHR43459">
    <property type="entry name" value="ENOYL-COA HYDRATASE"/>
    <property type="match status" value="1"/>
</dbReference>
<dbReference type="PANTHER" id="PTHR43459:SF1">
    <property type="entry name" value="EG:BACN32G11.4 PROTEIN"/>
    <property type="match status" value="1"/>
</dbReference>
<dbReference type="InterPro" id="IPR014748">
    <property type="entry name" value="Enoyl-CoA_hydra_C"/>
</dbReference>
<dbReference type="InterPro" id="IPR029045">
    <property type="entry name" value="ClpP/crotonase-like_dom_sf"/>
</dbReference>
<dbReference type="InterPro" id="IPR001753">
    <property type="entry name" value="Enoyl-CoA_hydra/iso"/>
</dbReference>
<dbReference type="SUPFAM" id="SSF52096">
    <property type="entry name" value="ClpP/crotonase"/>
    <property type="match status" value="1"/>
</dbReference>
<accession>A0A1H9JPR2</accession>
<evidence type="ECO:0000256" key="2">
    <source>
        <dbReference type="RuleBase" id="RU003707"/>
    </source>
</evidence>
<dbReference type="Gene3D" id="3.90.226.10">
    <property type="entry name" value="2-enoyl-CoA Hydratase, Chain A, domain 1"/>
    <property type="match status" value="1"/>
</dbReference>